<keyword evidence="1" id="KW-0812">Transmembrane</keyword>
<gene>
    <name evidence="2" type="ORF">ACFOGI_12315</name>
</gene>
<dbReference type="Proteomes" id="UP001595279">
    <property type="component" value="Unassembled WGS sequence"/>
</dbReference>
<accession>A0ABV7CXL7</accession>
<comment type="caution">
    <text evidence="2">The sequence shown here is derived from an EMBL/GenBank/DDBJ whole genome shotgun (WGS) entry which is preliminary data.</text>
</comment>
<keyword evidence="3" id="KW-1185">Reference proteome</keyword>
<keyword evidence="1" id="KW-1133">Transmembrane helix</keyword>
<evidence type="ECO:0000313" key="2">
    <source>
        <dbReference type="EMBL" id="MFC3041023.1"/>
    </source>
</evidence>
<dbReference type="EMBL" id="JBHRSA010000046">
    <property type="protein sequence ID" value="MFC3041023.1"/>
    <property type="molecule type" value="Genomic_DNA"/>
</dbReference>
<organism evidence="2 3">
    <name type="scientific">Virgibacillus xinjiangensis</name>
    <dbReference type="NCBI Taxonomy" id="393090"/>
    <lineage>
        <taxon>Bacteria</taxon>
        <taxon>Bacillati</taxon>
        <taxon>Bacillota</taxon>
        <taxon>Bacilli</taxon>
        <taxon>Bacillales</taxon>
        <taxon>Bacillaceae</taxon>
        <taxon>Virgibacillus</taxon>
    </lineage>
</organism>
<feature type="transmembrane region" description="Helical" evidence="1">
    <location>
        <begin position="69"/>
        <end position="88"/>
    </location>
</feature>
<name>A0ABV7CXL7_9BACI</name>
<evidence type="ECO:0000256" key="1">
    <source>
        <dbReference type="SAM" id="Phobius"/>
    </source>
</evidence>
<dbReference type="RefSeq" id="WP_390272935.1">
    <property type="nucleotide sequence ID" value="NZ_JBHRSA010000046.1"/>
</dbReference>
<evidence type="ECO:0000313" key="3">
    <source>
        <dbReference type="Proteomes" id="UP001595279"/>
    </source>
</evidence>
<sequence length="98" mass="10885">MPVCAHCGSVWKYKEAVKHAFRTKMICPSCYADNYHTLSGCGKAAIFPLSMILYNYLIYMSPDTSLPRMMAGTAGIGAAAFFLLPFTVELTKKQGHIW</sequence>
<reference evidence="3" key="1">
    <citation type="journal article" date="2019" name="Int. J. Syst. Evol. Microbiol.">
        <title>The Global Catalogue of Microorganisms (GCM) 10K type strain sequencing project: providing services to taxonomists for standard genome sequencing and annotation.</title>
        <authorList>
            <consortium name="The Broad Institute Genomics Platform"/>
            <consortium name="The Broad Institute Genome Sequencing Center for Infectious Disease"/>
            <person name="Wu L."/>
            <person name="Ma J."/>
        </authorList>
    </citation>
    <scope>NUCLEOTIDE SEQUENCE [LARGE SCALE GENOMIC DNA]</scope>
    <source>
        <strain evidence="3">KCTC 13128</strain>
    </source>
</reference>
<protein>
    <submittedName>
        <fullName evidence="2">TIGR04104 family putative zinc finger protein</fullName>
    </submittedName>
</protein>
<keyword evidence="1" id="KW-0472">Membrane</keyword>
<proteinExistence type="predicted"/>
<dbReference type="InterPro" id="IPR026369">
    <property type="entry name" value="CxxC_20_CxxC"/>
</dbReference>
<dbReference type="NCBIfam" id="TIGR04104">
    <property type="entry name" value="cxxc_20_cxxc"/>
    <property type="match status" value="1"/>
</dbReference>